<evidence type="ECO:0000256" key="5">
    <source>
        <dbReference type="SAM" id="MobiDB-lite"/>
    </source>
</evidence>
<keyword evidence="3 6" id="KW-1133">Transmembrane helix</keyword>
<feature type="transmembrane region" description="Helical" evidence="6">
    <location>
        <begin position="135"/>
        <end position="161"/>
    </location>
</feature>
<keyword evidence="9" id="KW-1185">Reference proteome</keyword>
<dbReference type="EMBL" id="CP074405">
    <property type="protein sequence ID" value="QVI62428.1"/>
    <property type="molecule type" value="Genomic_DNA"/>
</dbReference>
<feature type="region of interest" description="Disordered" evidence="5">
    <location>
        <begin position="1"/>
        <end position="33"/>
    </location>
</feature>
<dbReference type="Proteomes" id="UP000677804">
    <property type="component" value="Chromosome"/>
</dbReference>
<accession>A0ABX8D4N3</accession>
<protein>
    <submittedName>
        <fullName evidence="8">TM2 domain-containing protein</fullName>
    </submittedName>
</protein>
<evidence type="ECO:0000259" key="7">
    <source>
        <dbReference type="Pfam" id="PF05154"/>
    </source>
</evidence>
<evidence type="ECO:0000256" key="3">
    <source>
        <dbReference type="ARBA" id="ARBA00022989"/>
    </source>
</evidence>
<evidence type="ECO:0000313" key="8">
    <source>
        <dbReference type="EMBL" id="QVI62428.1"/>
    </source>
</evidence>
<evidence type="ECO:0000256" key="4">
    <source>
        <dbReference type="ARBA" id="ARBA00023136"/>
    </source>
</evidence>
<organism evidence="8 9">
    <name type="scientific">Cellulomonas wangleii</name>
    <dbReference type="NCBI Taxonomy" id="2816956"/>
    <lineage>
        <taxon>Bacteria</taxon>
        <taxon>Bacillati</taxon>
        <taxon>Actinomycetota</taxon>
        <taxon>Actinomycetes</taxon>
        <taxon>Micrococcales</taxon>
        <taxon>Cellulomonadaceae</taxon>
        <taxon>Cellulomonas</taxon>
    </lineage>
</organism>
<comment type="subcellular location">
    <subcellularLocation>
        <location evidence="1">Membrane</location>
        <topology evidence="1">Multi-pass membrane protein</topology>
    </subcellularLocation>
</comment>
<dbReference type="RefSeq" id="WP_207340088.1">
    <property type="nucleotide sequence ID" value="NZ_CP074405.1"/>
</dbReference>
<dbReference type="InterPro" id="IPR007829">
    <property type="entry name" value="TM2"/>
</dbReference>
<evidence type="ECO:0000256" key="1">
    <source>
        <dbReference type="ARBA" id="ARBA00004141"/>
    </source>
</evidence>
<evidence type="ECO:0000256" key="2">
    <source>
        <dbReference type="ARBA" id="ARBA00022692"/>
    </source>
</evidence>
<name>A0ABX8D4N3_9CELL</name>
<sequence>MTDLDLDLDEDLERPVVTRRPAGPPPPLFQPLSATVRYPPGPVPDVEDDVPQPAATPRRWGALVRQLFAPRTSVAARPVTDAGPALRTRAFVLRGRVMLPVGPWPRSRVVAGLLGVLLGATGLHAVYLGHRRRGLLMLATAVVGGVLTLGLATLAMGVWGFTEGLLVLCARRGRFAHDAWGRPLRG</sequence>
<evidence type="ECO:0000256" key="6">
    <source>
        <dbReference type="SAM" id="Phobius"/>
    </source>
</evidence>
<feature type="compositionally biased region" description="Acidic residues" evidence="5">
    <location>
        <begin position="1"/>
        <end position="12"/>
    </location>
</feature>
<keyword evidence="2 6" id="KW-0812">Transmembrane</keyword>
<proteinExistence type="predicted"/>
<reference evidence="8 9" key="1">
    <citation type="submission" date="2021-05" db="EMBL/GenBank/DDBJ databases">
        <title>Novel species in genus Cellulomonas.</title>
        <authorList>
            <person name="Zhang G."/>
        </authorList>
    </citation>
    <scope>NUCLEOTIDE SEQUENCE [LARGE SCALE GENOMIC DNA]</scope>
    <source>
        <strain evidence="9">zg-ZUI222</strain>
    </source>
</reference>
<dbReference type="Pfam" id="PF05154">
    <property type="entry name" value="TM2"/>
    <property type="match status" value="1"/>
</dbReference>
<feature type="domain" description="TM2" evidence="7">
    <location>
        <begin position="106"/>
        <end position="150"/>
    </location>
</feature>
<feature type="transmembrane region" description="Helical" evidence="6">
    <location>
        <begin position="109"/>
        <end position="128"/>
    </location>
</feature>
<evidence type="ECO:0000313" key="9">
    <source>
        <dbReference type="Proteomes" id="UP000677804"/>
    </source>
</evidence>
<gene>
    <name evidence="8" type="ORF">KG103_00235</name>
</gene>
<keyword evidence="4 6" id="KW-0472">Membrane</keyword>